<evidence type="ECO:0000256" key="5">
    <source>
        <dbReference type="ARBA" id="ARBA00022692"/>
    </source>
</evidence>
<evidence type="ECO:0000256" key="10">
    <source>
        <dbReference type="ARBA" id="ARBA00023125"/>
    </source>
</evidence>
<name>A0A1U9NII1_9BACT</name>
<dbReference type="PROSITE" id="PS51257">
    <property type="entry name" value="PROKAR_LIPOPROTEIN"/>
    <property type="match status" value="1"/>
</dbReference>
<keyword evidence="8 13" id="KW-0067">ATP-binding</keyword>
<dbReference type="Gene3D" id="3.30.980.40">
    <property type="match status" value="1"/>
</dbReference>
<evidence type="ECO:0000313" key="17">
    <source>
        <dbReference type="EMBL" id="AQT67316.1"/>
    </source>
</evidence>
<dbReference type="PROSITE" id="PS50901">
    <property type="entry name" value="FTSK"/>
    <property type="match status" value="1"/>
</dbReference>
<evidence type="ECO:0000256" key="2">
    <source>
        <dbReference type="ARBA" id="ARBA00006474"/>
    </source>
</evidence>
<dbReference type="GO" id="GO:0005524">
    <property type="term" value="F:ATP binding"/>
    <property type="evidence" value="ECO:0007669"/>
    <property type="project" value="UniProtKB-UniRule"/>
</dbReference>
<dbReference type="PANTHER" id="PTHR22683">
    <property type="entry name" value="SPORULATION PROTEIN RELATED"/>
    <property type="match status" value="1"/>
</dbReference>
<keyword evidence="12" id="KW-0131">Cell cycle</keyword>
<dbReference type="GO" id="GO:0005886">
    <property type="term" value="C:plasma membrane"/>
    <property type="evidence" value="ECO:0007669"/>
    <property type="project" value="UniProtKB-SubCell"/>
</dbReference>
<evidence type="ECO:0000256" key="6">
    <source>
        <dbReference type="ARBA" id="ARBA00022741"/>
    </source>
</evidence>
<dbReference type="InterPro" id="IPR018541">
    <property type="entry name" value="Ftsk_gamma"/>
</dbReference>
<dbReference type="InterPro" id="IPR050206">
    <property type="entry name" value="FtsK/SpoIIIE/SftA"/>
</dbReference>
<feature type="transmembrane region" description="Helical" evidence="15">
    <location>
        <begin position="57"/>
        <end position="80"/>
    </location>
</feature>
<dbReference type="AlphaFoldDB" id="A0A1U9NII1"/>
<evidence type="ECO:0000256" key="15">
    <source>
        <dbReference type="SAM" id="Phobius"/>
    </source>
</evidence>
<dbReference type="SUPFAM" id="SSF46785">
    <property type="entry name" value="Winged helix' DNA-binding domain"/>
    <property type="match status" value="1"/>
</dbReference>
<dbReference type="SUPFAM" id="SSF52540">
    <property type="entry name" value="P-loop containing nucleoside triphosphate hydrolases"/>
    <property type="match status" value="1"/>
</dbReference>
<sequence length="834" mass="92258">MKAASLYKVAIEGILLAVCIFLFFSCLSFNIADPPSTYVWPNNVDVANWCGPIGAFFAYYLIYYIGPGSLLLFAVAGWMLTVNLSGTKISQLFLRAIGLALLIIAASATVHLIDPYSRQGVPALGNGLPIGNGGIIGVSIGHFLQENVAALGTFIIMASAWLVGAILLADSLVLAIVKGIGMFVAKTFGIMVPAVSAAKERSSSFGTSFQHKSLKRKKRFSFGRKHSGPEVNEEDDHEMESTIIAQRNKQRELEFPEDDQQGESEETPQEAGEQTEQSSDEQSKEKPALKIKRRKPKKQQPYVQKSYEDYSFPPLDLLEEPIRGFESVLTKMVEEKAEVLEAILAEFGIDATVVNAEPGPAITMYELQLAPGVKVSQISGLSNDMARALGAGSVRVVAPLPGKHTVGVEAPNSKREIVRLKELMERAGSKPDKMNIPVFLGKTSSGTALISDLSSMPHCLIAGTTGSGKSVCINTIISSILLTRRPDEVKMILVDPKMVEMSQFENIPHLMCPTVTEMKRAEQILEWAVTKMDERYEILREAKVRNVASYNMLDQEELIERFNPQTPEEEAKIPKKLPYIVIVIDELADLMMTSAKEVESYIVRIAQKSRAVGIHLVIATQRPQATVVTGLIKANMPCRISFRVAGRMDSRIILDTNGGETLLGQGDMLFLKPGTSELVRSQGAFMDDAEIRRIVKYLKDVAEPQFHPELMQLGRVDLSEAPQDELFDEGVKVVLETKRGSVSLLQRRLGIGYARASRMIEMMASMGILGEYKGSQAREVTMTVDEYENLKNEYIQDEVKSYDDLTAEMQDEDDSDDDDYEEEYLEATSYDDDE</sequence>
<evidence type="ECO:0000259" key="16">
    <source>
        <dbReference type="PROSITE" id="PS50901"/>
    </source>
</evidence>
<comment type="similarity">
    <text evidence="2">Belongs to the FtsK/SpoIIIE/SftA family.</text>
</comment>
<dbReference type="InterPro" id="IPR041027">
    <property type="entry name" value="FtsK_alpha"/>
</dbReference>
<dbReference type="InterPro" id="IPR036390">
    <property type="entry name" value="WH_DNA-bd_sf"/>
</dbReference>
<dbReference type="GO" id="GO:0003677">
    <property type="term" value="F:DNA binding"/>
    <property type="evidence" value="ECO:0007669"/>
    <property type="project" value="UniProtKB-KW"/>
</dbReference>
<dbReference type="InterPro" id="IPR036388">
    <property type="entry name" value="WH-like_DNA-bd_sf"/>
</dbReference>
<evidence type="ECO:0000256" key="3">
    <source>
        <dbReference type="ARBA" id="ARBA00022475"/>
    </source>
</evidence>
<feature type="region of interest" description="Disordered" evidence="14">
    <location>
        <begin position="220"/>
        <end position="306"/>
    </location>
</feature>
<dbReference type="GO" id="GO:0051301">
    <property type="term" value="P:cell division"/>
    <property type="evidence" value="ECO:0007669"/>
    <property type="project" value="UniProtKB-KW"/>
</dbReference>
<dbReference type="Pfam" id="PF13491">
    <property type="entry name" value="FtsK_4TM"/>
    <property type="match status" value="1"/>
</dbReference>
<evidence type="ECO:0000256" key="12">
    <source>
        <dbReference type="ARBA" id="ARBA00023306"/>
    </source>
</evidence>
<comment type="subcellular location">
    <subcellularLocation>
        <location evidence="1">Cell membrane</location>
        <topology evidence="1">Multi-pass membrane protein</topology>
    </subcellularLocation>
</comment>
<evidence type="ECO:0000313" key="18">
    <source>
        <dbReference type="Proteomes" id="UP000189674"/>
    </source>
</evidence>
<dbReference type="SMART" id="SM00843">
    <property type="entry name" value="Ftsk_gamma"/>
    <property type="match status" value="1"/>
</dbReference>
<dbReference type="Gene3D" id="3.40.50.300">
    <property type="entry name" value="P-loop containing nucleotide triphosphate hydrolases"/>
    <property type="match status" value="1"/>
</dbReference>
<proteinExistence type="inferred from homology"/>
<accession>A0A1U9NII1</accession>
<evidence type="ECO:0000256" key="9">
    <source>
        <dbReference type="ARBA" id="ARBA00022989"/>
    </source>
</evidence>
<dbReference type="Pfam" id="PF09397">
    <property type="entry name" value="FtsK_gamma"/>
    <property type="match status" value="1"/>
</dbReference>
<keyword evidence="9 15" id="KW-1133">Transmembrane helix</keyword>
<reference evidence="18" key="1">
    <citation type="submission" date="2017-02" db="EMBL/GenBank/DDBJ databases">
        <title>Comparative genomics and description of representatives of a novel lineage of planctomycetes thriving in anoxic sediments.</title>
        <authorList>
            <person name="Spring S."/>
            <person name="Bunk B."/>
            <person name="Sproer C."/>
        </authorList>
    </citation>
    <scope>NUCLEOTIDE SEQUENCE [LARGE SCALE GENOMIC DNA]</scope>
    <source>
        <strain evidence="18">ST-NAGAB-D1</strain>
    </source>
</reference>
<keyword evidence="11 15" id="KW-0472">Membrane</keyword>
<dbReference type="EMBL" id="CP019791">
    <property type="protein sequence ID" value="AQT67316.1"/>
    <property type="molecule type" value="Genomic_DNA"/>
</dbReference>
<feature type="compositionally biased region" description="Acidic residues" evidence="14">
    <location>
        <begin position="255"/>
        <end position="268"/>
    </location>
</feature>
<feature type="transmembrane region" description="Helical" evidence="15">
    <location>
        <begin position="9"/>
        <end position="32"/>
    </location>
</feature>
<keyword evidence="7" id="KW-0159">Chromosome partition</keyword>
<dbReference type="PANTHER" id="PTHR22683:SF41">
    <property type="entry name" value="DNA TRANSLOCASE FTSK"/>
    <property type="match status" value="1"/>
</dbReference>
<evidence type="ECO:0000256" key="14">
    <source>
        <dbReference type="SAM" id="MobiDB-lite"/>
    </source>
</evidence>
<keyword evidence="6 13" id="KW-0547">Nucleotide-binding</keyword>
<feature type="region of interest" description="Disordered" evidence="14">
    <location>
        <begin position="809"/>
        <end position="834"/>
    </location>
</feature>
<keyword evidence="10" id="KW-0238">DNA-binding</keyword>
<dbReference type="STRING" id="1936003.STSP2_00459"/>
<evidence type="ECO:0000256" key="7">
    <source>
        <dbReference type="ARBA" id="ARBA00022829"/>
    </source>
</evidence>
<dbReference type="Pfam" id="PF01580">
    <property type="entry name" value="FtsK_SpoIIIE"/>
    <property type="match status" value="1"/>
</dbReference>
<feature type="binding site" evidence="13">
    <location>
        <begin position="463"/>
        <end position="470"/>
    </location>
    <ligand>
        <name>ATP</name>
        <dbReference type="ChEBI" id="CHEBI:30616"/>
    </ligand>
</feature>
<dbReference type="Gene3D" id="1.10.10.10">
    <property type="entry name" value="Winged helix-like DNA-binding domain superfamily/Winged helix DNA-binding domain"/>
    <property type="match status" value="1"/>
</dbReference>
<feature type="compositionally biased region" description="Basic residues" evidence="14">
    <location>
        <begin position="289"/>
        <end position="298"/>
    </location>
</feature>
<gene>
    <name evidence="17" type="primary">spoIIIE_1</name>
    <name evidence="17" type="ORF">STSP2_00459</name>
</gene>
<feature type="transmembrane region" description="Helical" evidence="15">
    <location>
        <begin position="92"/>
        <end position="113"/>
    </location>
</feature>
<keyword evidence="3" id="KW-1003">Cell membrane</keyword>
<evidence type="ECO:0000256" key="4">
    <source>
        <dbReference type="ARBA" id="ARBA00022618"/>
    </source>
</evidence>
<keyword evidence="5 15" id="KW-0812">Transmembrane</keyword>
<evidence type="ECO:0000256" key="1">
    <source>
        <dbReference type="ARBA" id="ARBA00004651"/>
    </source>
</evidence>
<dbReference type="Pfam" id="PF17854">
    <property type="entry name" value="FtsK_alpha"/>
    <property type="match status" value="1"/>
</dbReference>
<evidence type="ECO:0000256" key="13">
    <source>
        <dbReference type="PROSITE-ProRule" id="PRU00289"/>
    </source>
</evidence>
<dbReference type="InterPro" id="IPR025199">
    <property type="entry name" value="FtsK_4TM"/>
</dbReference>
<dbReference type="InterPro" id="IPR027417">
    <property type="entry name" value="P-loop_NTPase"/>
</dbReference>
<evidence type="ECO:0000256" key="11">
    <source>
        <dbReference type="ARBA" id="ARBA00023136"/>
    </source>
</evidence>
<feature type="domain" description="FtsK" evidence="16">
    <location>
        <begin position="446"/>
        <end position="651"/>
    </location>
</feature>
<keyword evidence="4" id="KW-0132">Cell division</keyword>
<keyword evidence="18" id="KW-1185">Reference proteome</keyword>
<dbReference type="GO" id="GO:0007059">
    <property type="term" value="P:chromosome segregation"/>
    <property type="evidence" value="ECO:0007669"/>
    <property type="project" value="UniProtKB-KW"/>
</dbReference>
<dbReference type="Proteomes" id="UP000189674">
    <property type="component" value="Chromosome"/>
</dbReference>
<dbReference type="RefSeq" id="WP_169852920.1">
    <property type="nucleotide sequence ID" value="NZ_CP019791.1"/>
</dbReference>
<organism evidence="17 18">
    <name type="scientific">Anaerohalosphaera lusitana</name>
    <dbReference type="NCBI Taxonomy" id="1936003"/>
    <lineage>
        <taxon>Bacteria</taxon>
        <taxon>Pseudomonadati</taxon>
        <taxon>Planctomycetota</taxon>
        <taxon>Phycisphaerae</taxon>
        <taxon>Sedimentisphaerales</taxon>
        <taxon>Anaerohalosphaeraceae</taxon>
        <taxon>Anaerohalosphaera</taxon>
    </lineage>
</organism>
<feature type="transmembrane region" description="Helical" evidence="15">
    <location>
        <begin position="148"/>
        <end position="168"/>
    </location>
</feature>
<evidence type="ECO:0000256" key="8">
    <source>
        <dbReference type="ARBA" id="ARBA00022840"/>
    </source>
</evidence>
<protein>
    <submittedName>
        <fullName evidence="17">Stage III sporulation protein E</fullName>
    </submittedName>
</protein>
<dbReference type="KEGG" id="alus:STSP2_00459"/>
<dbReference type="InterPro" id="IPR002543">
    <property type="entry name" value="FtsK_dom"/>
</dbReference>